<keyword evidence="6" id="KW-1185">Reference proteome</keyword>
<feature type="compositionally biased region" description="Basic and acidic residues" evidence="3">
    <location>
        <begin position="1"/>
        <end position="11"/>
    </location>
</feature>
<evidence type="ECO:0000313" key="6">
    <source>
        <dbReference type="Proteomes" id="UP001500984"/>
    </source>
</evidence>
<dbReference type="EMBL" id="BAAAPZ010000002">
    <property type="protein sequence ID" value="GAA2089609.1"/>
    <property type="molecule type" value="Genomic_DNA"/>
</dbReference>
<feature type="domain" description="HTH araC/xylS-type" evidence="4">
    <location>
        <begin position="240"/>
        <end position="332"/>
    </location>
</feature>
<feature type="region of interest" description="Disordered" evidence="3">
    <location>
        <begin position="1"/>
        <end position="24"/>
    </location>
</feature>
<name>A0ABP5I015_9MICO</name>
<keyword evidence="1" id="KW-0805">Transcription regulation</keyword>
<evidence type="ECO:0000256" key="1">
    <source>
        <dbReference type="ARBA" id="ARBA00023015"/>
    </source>
</evidence>
<gene>
    <name evidence="5" type="ORF">GCM10009823_05510</name>
</gene>
<dbReference type="InterPro" id="IPR018060">
    <property type="entry name" value="HTH_AraC"/>
</dbReference>
<dbReference type="SUPFAM" id="SSF52317">
    <property type="entry name" value="Class I glutamine amidotransferase-like"/>
    <property type="match status" value="1"/>
</dbReference>
<evidence type="ECO:0000259" key="4">
    <source>
        <dbReference type="PROSITE" id="PS01124"/>
    </source>
</evidence>
<proteinExistence type="predicted"/>
<dbReference type="CDD" id="cd03137">
    <property type="entry name" value="GATase1_AraC_1"/>
    <property type="match status" value="1"/>
</dbReference>
<dbReference type="Pfam" id="PF01965">
    <property type="entry name" value="DJ-1_PfpI"/>
    <property type="match status" value="1"/>
</dbReference>
<organism evidence="5 6">
    <name type="scientific">Brevibacterium salitolerans</name>
    <dbReference type="NCBI Taxonomy" id="1403566"/>
    <lineage>
        <taxon>Bacteria</taxon>
        <taxon>Bacillati</taxon>
        <taxon>Actinomycetota</taxon>
        <taxon>Actinomycetes</taxon>
        <taxon>Micrococcales</taxon>
        <taxon>Brevibacteriaceae</taxon>
        <taxon>Brevibacterium</taxon>
    </lineage>
</organism>
<keyword evidence="2" id="KW-0804">Transcription</keyword>
<evidence type="ECO:0000256" key="3">
    <source>
        <dbReference type="SAM" id="MobiDB-lite"/>
    </source>
</evidence>
<dbReference type="PANTHER" id="PTHR43130:SF3">
    <property type="entry name" value="HTH-TYPE TRANSCRIPTIONAL REGULATOR RV1931C"/>
    <property type="match status" value="1"/>
</dbReference>
<dbReference type="Proteomes" id="UP001500984">
    <property type="component" value="Unassembled WGS sequence"/>
</dbReference>
<dbReference type="Gene3D" id="1.10.10.60">
    <property type="entry name" value="Homeodomain-like"/>
    <property type="match status" value="1"/>
</dbReference>
<dbReference type="InterPro" id="IPR002818">
    <property type="entry name" value="DJ-1/PfpI"/>
</dbReference>
<protein>
    <submittedName>
        <fullName evidence="5">GlxA family transcriptional regulator</fullName>
    </submittedName>
</protein>
<dbReference type="PROSITE" id="PS01124">
    <property type="entry name" value="HTH_ARAC_FAMILY_2"/>
    <property type="match status" value="1"/>
</dbReference>
<reference evidence="6" key="1">
    <citation type="journal article" date="2019" name="Int. J. Syst. Evol. Microbiol.">
        <title>The Global Catalogue of Microorganisms (GCM) 10K type strain sequencing project: providing services to taxonomists for standard genome sequencing and annotation.</title>
        <authorList>
            <consortium name="The Broad Institute Genomics Platform"/>
            <consortium name="The Broad Institute Genome Sequencing Center for Infectious Disease"/>
            <person name="Wu L."/>
            <person name="Ma J."/>
        </authorList>
    </citation>
    <scope>NUCLEOTIDE SEQUENCE [LARGE SCALE GENOMIC DNA]</scope>
    <source>
        <strain evidence="6">JCM 15900</strain>
    </source>
</reference>
<dbReference type="SUPFAM" id="SSF46689">
    <property type="entry name" value="Homeodomain-like"/>
    <property type="match status" value="1"/>
</dbReference>
<accession>A0ABP5I015</accession>
<dbReference type="RefSeq" id="WP_344334904.1">
    <property type="nucleotide sequence ID" value="NZ_BAAAPZ010000002.1"/>
</dbReference>
<sequence>MSEEGTREPEGPHTPAAVPQRPAPPQRVEYVLAPGLQLLDLAGPAQVFGTAAEASGRGWAPSYIAEAATVLSHQGLPLRAETEWQPLHPSDLLVVPGWQVGGQRRPVPLGAALLDRIAAHHAQGGTVMSVCAGAFALARAGLLDGRRATTHHALQDELARLHPTARVVRDVLFVRDGRILTSAGIASGIDLALDLVAQRMGSRLASRVARAMVVYVRRNGHAPQESVMLRHRDHVDDLVHRAQDLIDDRYAESLSLTLLARELRVSERTLTRAFSRTLGTTPLRYQQSLRRERAQLLVGAGADSETAARAVGFRDARMLRTLRRRSGGITPP</sequence>
<dbReference type="Pfam" id="PF12833">
    <property type="entry name" value="HTH_18"/>
    <property type="match status" value="1"/>
</dbReference>
<dbReference type="PANTHER" id="PTHR43130">
    <property type="entry name" value="ARAC-FAMILY TRANSCRIPTIONAL REGULATOR"/>
    <property type="match status" value="1"/>
</dbReference>
<dbReference type="SMART" id="SM00342">
    <property type="entry name" value="HTH_ARAC"/>
    <property type="match status" value="1"/>
</dbReference>
<dbReference type="InterPro" id="IPR009057">
    <property type="entry name" value="Homeodomain-like_sf"/>
</dbReference>
<dbReference type="InterPro" id="IPR052158">
    <property type="entry name" value="INH-QAR"/>
</dbReference>
<evidence type="ECO:0000313" key="5">
    <source>
        <dbReference type="EMBL" id="GAA2089609.1"/>
    </source>
</evidence>
<dbReference type="InterPro" id="IPR029062">
    <property type="entry name" value="Class_I_gatase-like"/>
</dbReference>
<dbReference type="Gene3D" id="3.40.50.880">
    <property type="match status" value="1"/>
</dbReference>
<evidence type="ECO:0000256" key="2">
    <source>
        <dbReference type="ARBA" id="ARBA00023163"/>
    </source>
</evidence>
<comment type="caution">
    <text evidence="5">The sequence shown here is derived from an EMBL/GenBank/DDBJ whole genome shotgun (WGS) entry which is preliminary data.</text>
</comment>